<dbReference type="AlphaFoldDB" id="A0A7S7NSY1"/>
<evidence type="ECO:0000256" key="8">
    <source>
        <dbReference type="ARBA" id="ARBA00023065"/>
    </source>
</evidence>
<dbReference type="SUPFAM" id="SSF81324">
    <property type="entry name" value="Voltage-gated potassium channels"/>
    <property type="match status" value="1"/>
</dbReference>
<dbReference type="Gene3D" id="1.10.287.70">
    <property type="match status" value="1"/>
</dbReference>
<gene>
    <name evidence="14" type="ORF">IRI77_04510</name>
</gene>
<dbReference type="InterPro" id="IPR013099">
    <property type="entry name" value="K_chnl_dom"/>
</dbReference>
<dbReference type="InterPro" id="IPR016449">
    <property type="entry name" value="K_chnl_inward-rec_Kir"/>
</dbReference>
<dbReference type="PANTHER" id="PTHR11767">
    <property type="entry name" value="INWARD RECTIFIER POTASSIUM CHANNEL"/>
    <property type="match status" value="1"/>
</dbReference>
<keyword evidence="8" id="KW-0406">Ion transport</keyword>
<evidence type="ECO:0000256" key="6">
    <source>
        <dbReference type="ARBA" id="ARBA00022958"/>
    </source>
</evidence>
<organism evidence="14 15">
    <name type="scientific">Paludibaculum fermentans</name>
    <dbReference type="NCBI Taxonomy" id="1473598"/>
    <lineage>
        <taxon>Bacteria</taxon>
        <taxon>Pseudomonadati</taxon>
        <taxon>Acidobacteriota</taxon>
        <taxon>Terriglobia</taxon>
        <taxon>Bryobacterales</taxon>
        <taxon>Bryobacteraceae</taxon>
        <taxon>Paludibaculum</taxon>
    </lineage>
</organism>
<evidence type="ECO:0000256" key="7">
    <source>
        <dbReference type="ARBA" id="ARBA00022989"/>
    </source>
</evidence>
<dbReference type="InterPro" id="IPR014756">
    <property type="entry name" value="Ig_E-set"/>
</dbReference>
<dbReference type="GO" id="GO:1990573">
    <property type="term" value="P:potassium ion import across plasma membrane"/>
    <property type="evidence" value="ECO:0007669"/>
    <property type="project" value="TreeGrafter"/>
</dbReference>
<dbReference type="PRINTS" id="PR00169">
    <property type="entry name" value="KCHANNEL"/>
</dbReference>
<keyword evidence="15" id="KW-1185">Reference proteome</keyword>
<evidence type="ECO:0000256" key="9">
    <source>
        <dbReference type="ARBA" id="ARBA00023136"/>
    </source>
</evidence>
<evidence type="ECO:0000259" key="12">
    <source>
        <dbReference type="Pfam" id="PF07885"/>
    </source>
</evidence>
<evidence type="ECO:0000256" key="11">
    <source>
        <dbReference type="SAM" id="Phobius"/>
    </source>
</evidence>
<dbReference type="KEGG" id="pfer:IRI77_04510"/>
<proteinExistence type="predicted"/>
<keyword evidence="5" id="KW-0851">Voltage-gated channel</keyword>
<dbReference type="PRINTS" id="PR01320">
    <property type="entry name" value="KIRCHANNEL"/>
</dbReference>
<accession>A0A7S7NSY1</accession>
<sequence length="305" mass="34199">MAKIAFDPGITERFSGRLRRIIDEDGSFNVRRVGGHLRDAGYFLYFMNLSWPAFLVQVPLIYLGIELLFAIAYYLVGVENLSGAPHNTPLQSFASAFFFSIQTFTTVGYGHIAPNSLMASSVAAVEAMSGILSLAIATGLIFARFSRPSAHMAFSENAVIAPFQDGQALMFRVANRRPNVLLELEARILLMTVENVDGELKRRYAPLNLERPGVLFLPLVWTVVHPITMDSPLWGRTPEDLQRLQAEFLVMIKAFDDTFSQSVHARRSYLTEEVKWNMRFAQSFRAGSEGEMELDLARLNDQVPA</sequence>
<dbReference type="GO" id="GO:0005242">
    <property type="term" value="F:inward rectifier potassium channel activity"/>
    <property type="evidence" value="ECO:0007669"/>
    <property type="project" value="InterPro"/>
</dbReference>
<feature type="transmembrane region" description="Helical" evidence="11">
    <location>
        <begin position="88"/>
        <end position="112"/>
    </location>
</feature>
<name>A0A7S7NSY1_PALFE</name>
<dbReference type="EMBL" id="CP063849">
    <property type="protein sequence ID" value="QOY89225.1"/>
    <property type="molecule type" value="Genomic_DNA"/>
</dbReference>
<dbReference type="Pfam" id="PF17655">
    <property type="entry name" value="IRK_C"/>
    <property type="match status" value="1"/>
</dbReference>
<feature type="domain" description="Inward rectifier potassium channel C-terminal" evidence="13">
    <location>
        <begin position="153"/>
        <end position="301"/>
    </location>
</feature>
<dbReference type="GO" id="GO:0034765">
    <property type="term" value="P:regulation of monoatomic ion transmembrane transport"/>
    <property type="evidence" value="ECO:0007669"/>
    <property type="project" value="TreeGrafter"/>
</dbReference>
<dbReference type="InterPro" id="IPR013518">
    <property type="entry name" value="K_chnl_inward-rec_Kir_cyto"/>
</dbReference>
<dbReference type="GO" id="GO:0034702">
    <property type="term" value="C:monoatomic ion channel complex"/>
    <property type="evidence" value="ECO:0007669"/>
    <property type="project" value="UniProtKB-KW"/>
</dbReference>
<feature type="transmembrane region" description="Helical" evidence="11">
    <location>
        <begin position="54"/>
        <end position="76"/>
    </location>
</feature>
<keyword evidence="3" id="KW-0633">Potassium transport</keyword>
<dbReference type="Gene3D" id="2.60.40.1400">
    <property type="entry name" value="G protein-activated inward rectifier potassium channel 1"/>
    <property type="match status" value="1"/>
</dbReference>
<evidence type="ECO:0000256" key="10">
    <source>
        <dbReference type="ARBA" id="ARBA00023303"/>
    </source>
</evidence>
<keyword evidence="4 11" id="KW-0812">Transmembrane</keyword>
<feature type="domain" description="Potassium channel" evidence="12">
    <location>
        <begin position="64"/>
        <end position="145"/>
    </location>
</feature>
<evidence type="ECO:0000313" key="14">
    <source>
        <dbReference type="EMBL" id="QOY89225.1"/>
    </source>
</evidence>
<dbReference type="InterPro" id="IPR041647">
    <property type="entry name" value="IRK_C"/>
</dbReference>
<evidence type="ECO:0008006" key="16">
    <source>
        <dbReference type="Google" id="ProtNLM"/>
    </source>
</evidence>
<comment type="subcellular location">
    <subcellularLocation>
        <location evidence="1">Membrane</location>
        <topology evidence="1">Multi-pass membrane protein</topology>
    </subcellularLocation>
</comment>
<dbReference type="GO" id="GO:0005886">
    <property type="term" value="C:plasma membrane"/>
    <property type="evidence" value="ECO:0007669"/>
    <property type="project" value="TreeGrafter"/>
</dbReference>
<evidence type="ECO:0000256" key="3">
    <source>
        <dbReference type="ARBA" id="ARBA00022538"/>
    </source>
</evidence>
<keyword evidence="6" id="KW-0630">Potassium</keyword>
<keyword evidence="10" id="KW-0407">Ion channel</keyword>
<keyword evidence="9 11" id="KW-0472">Membrane</keyword>
<dbReference type="Pfam" id="PF07885">
    <property type="entry name" value="Ion_trans_2"/>
    <property type="match status" value="1"/>
</dbReference>
<dbReference type="PANTHER" id="PTHR11767:SF102">
    <property type="entry name" value="INWARDLY RECTIFYING POTASSIUM CHANNEL 1, ISOFORM F"/>
    <property type="match status" value="1"/>
</dbReference>
<evidence type="ECO:0000256" key="4">
    <source>
        <dbReference type="ARBA" id="ARBA00022692"/>
    </source>
</evidence>
<keyword evidence="7 11" id="KW-1133">Transmembrane helix</keyword>
<evidence type="ECO:0000256" key="5">
    <source>
        <dbReference type="ARBA" id="ARBA00022882"/>
    </source>
</evidence>
<evidence type="ECO:0000256" key="1">
    <source>
        <dbReference type="ARBA" id="ARBA00004141"/>
    </source>
</evidence>
<keyword evidence="2" id="KW-0813">Transport</keyword>
<evidence type="ECO:0000256" key="2">
    <source>
        <dbReference type="ARBA" id="ARBA00022448"/>
    </source>
</evidence>
<feature type="transmembrane region" description="Helical" evidence="11">
    <location>
        <begin position="118"/>
        <end position="143"/>
    </location>
</feature>
<dbReference type="Proteomes" id="UP000593892">
    <property type="component" value="Chromosome"/>
</dbReference>
<dbReference type="SUPFAM" id="SSF81296">
    <property type="entry name" value="E set domains"/>
    <property type="match status" value="1"/>
</dbReference>
<reference evidence="14 15" key="1">
    <citation type="submission" date="2020-10" db="EMBL/GenBank/DDBJ databases">
        <title>Complete genome sequence of Paludibaculum fermentans P105T, a facultatively anaerobic acidobacterium capable of dissimilatory Fe(III) reduction.</title>
        <authorList>
            <person name="Dedysh S.N."/>
            <person name="Beletsky A.V."/>
            <person name="Kulichevskaya I.S."/>
            <person name="Mardanov A.V."/>
            <person name="Ravin N.V."/>
        </authorList>
    </citation>
    <scope>NUCLEOTIDE SEQUENCE [LARGE SCALE GENOMIC DNA]</scope>
    <source>
        <strain evidence="14 15">P105</strain>
    </source>
</reference>
<evidence type="ECO:0000313" key="15">
    <source>
        <dbReference type="Proteomes" id="UP000593892"/>
    </source>
</evidence>
<dbReference type="RefSeq" id="WP_194450887.1">
    <property type="nucleotide sequence ID" value="NZ_CP063849.1"/>
</dbReference>
<protein>
    <recommendedName>
        <fullName evidence="16">Ion transport 2 domain protein</fullName>
    </recommendedName>
</protein>
<evidence type="ECO:0000259" key="13">
    <source>
        <dbReference type="Pfam" id="PF17655"/>
    </source>
</evidence>